<accession>A0A9K3D617</accession>
<keyword evidence="10" id="KW-1185">Reference proteome</keyword>
<feature type="non-terminal residue" evidence="9">
    <location>
        <position position="1"/>
    </location>
</feature>
<evidence type="ECO:0000256" key="4">
    <source>
        <dbReference type="ARBA" id="ARBA00022989"/>
    </source>
</evidence>
<gene>
    <name evidence="9" type="ORF">KIPB_011997</name>
</gene>
<keyword evidence="5 8" id="KW-0472">Membrane</keyword>
<keyword evidence="6" id="KW-0012">Acyltransferase</keyword>
<dbReference type="OrthoDB" id="286734at2759"/>
<feature type="region of interest" description="Disordered" evidence="7">
    <location>
        <begin position="190"/>
        <end position="210"/>
    </location>
</feature>
<keyword evidence="3 8" id="KW-0812">Transmembrane</keyword>
<organism evidence="9 10">
    <name type="scientific">Kipferlia bialata</name>
    <dbReference type="NCBI Taxonomy" id="797122"/>
    <lineage>
        <taxon>Eukaryota</taxon>
        <taxon>Metamonada</taxon>
        <taxon>Carpediemonas-like organisms</taxon>
        <taxon>Kipferlia</taxon>
    </lineage>
</organism>
<dbReference type="InterPro" id="IPR004299">
    <property type="entry name" value="MBOAT_fam"/>
</dbReference>
<dbReference type="GO" id="GO:0016746">
    <property type="term" value="F:acyltransferase activity"/>
    <property type="evidence" value="ECO:0007669"/>
    <property type="project" value="UniProtKB-KW"/>
</dbReference>
<reference evidence="9 10" key="1">
    <citation type="journal article" date="2018" name="PLoS ONE">
        <title>The draft genome of Kipferlia bialata reveals reductive genome evolution in fornicate parasites.</title>
        <authorList>
            <person name="Tanifuji G."/>
            <person name="Takabayashi S."/>
            <person name="Kume K."/>
            <person name="Takagi M."/>
            <person name="Nakayama T."/>
            <person name="Kamikawa R."/>
            <person name="Inagaki Y."/>
            <person name="Hashimoto T."/>
        </authorList>
    </citation>
    <scope>NUCLEOTIDE SEQUENCE [LARGE SCALE GENOMIC DNA]</scope>
    <source>
        <strain evidence="9">NY0173</strain>
    </source>
</reference>
<feature type="transmembrane region" description="Helical" evidence="8">
    <location>
        <begin position="54"/>
        <end position="79"/>
    </location>
</feature>
<comment type="subcellular location">
    <subcellularLocation>
        <location evidence="1">Membrane</location>
        <topology evidence="1">Multi-pass membrane protein</topology>
    </subcellularLocation>
</comment>
<comment type="caution">
    <text evidence="9">The sequence shown here is derived from an EMBL/GenBank/DDBJ whole genome shotgun (WGS) entry which is preliminary data.</text>
</comment>
<dbReference type="AlphaFoldDB" id="A0A9K3D617"/>
<proteinExistence type="predicted"/>
<protein>
    <submittedName>
        <fullName evidence="9">Membrane bound O-acyl transferase, MBOAT</fullName>
    </submittedName>
</protein>
<keyword evidence="4 8" id="KW-1133">Transmembrane helix</keyword>
<keyword evidence="2 9" id="KW-0808">Transferase</keyword>
<dbReference type="PANTHER" id="PTHR13906:SF4">
    <property type="entry name" value="LYSOPHOSPHOLIPID ACYLTRANSFERASE 6"/>
    <property type="match status" value="1"/>
</dbReference>
<evidence type="ECO:0000313" key="10">
    <source>
        <dbReference type="Proteomes" id="UP000265618"/>
    </source>
</evidence>
<feature type="transmembrane region" description="Helical" evidence="8">
    <location>
        <begin position="100"/>
        <end position="122"/>
    </location>
</feature>
<dbReference type="GO" id="GO:0016020">
    <property type="term" value="C:membrane"/>
    <property type="evidence" value="ECO:0007669"/>
    <property type="project" value="UniProtKB-SubCell"/>
</dbReference>
<name>A0A9K3D617_9EUKA</name>
<dbReference type="Pfam" id="PF03062">
    <property type="entry name" value="MBOAT"/>
    <property type="match status" value="1"/>
</dbReference>
<evidence type="ECO:0000256" key="7">
    <source>
        <dbReference type="SAM" id="MobiDB-lite"/>
    </source>
</evidence>
<evidence type="ECO:0000256" key="6">
    <source>
        <dbReference type="ARBA" id="ARBA00023315"/>
    </source>
</evidence>
<dbReference type="InterPro" id="IPR049941">
    <property type="entry name" value="LPLAT_7/PORCN-like"/>
</dbReference>
<evidence type="ECO:0000313" key="9">
    <source>
        <dbReference type="EMBL" id="GIQ89506.1"/>
    </source>
</evidence>
<dbReference type="GO" id="GO:0030258">
    <property type="term" value="P:lipid modification"/>
    <property type="evidence" value="ECO:0007669"/>
    <property type="project" value="TreeGrafter"/>
</dbReference>
<dbReference type="EMBL" id="BDIP01005117">
    <property type="protein sequence ID" value="GIQ89506.1"/>
    <property type="molecule type" value="Genomic_DNA"/>
</dbReference>
<sequence>YWNAGTSYWLATYIYKRSFNWMKSKGIKAGPAKTLAVLITDVVSALWHGPYPPFLVFFVWCALLTFANRAVATVFQAMLYAMSQSASKATVKWGKVLYKVYYVCGVICVHTGLAHMASMFSYGDVKVWVRTLKFLHYYPVWQLLAAVPLVMLGKLKPVRKMIVTHKAYLKEEREAKKALKAKAQAEAKAEAEAAPDAKESVSSETKAKAE</sequence>
<evidence type="ECO:0000256" key="5">
    <source>
        <dbReference type="ARBA" id="ARBA00023136"/>
    </source>
</evidence>
<evidence type="ECO:0000256" key="8">
    <source>
        <dbReference type="SAM" id="Phobius"/>
    </source>
</evidence>
<evidence type="ECO:0000256" key="2">
    <source>
        <dbReference type="ARBA" id="ARBA00022679"/>
    </source>
</evidence>
<feature type="transmembrane region" description="Helical" evidence="8">
    <location>
        <begin position="134"/>
        <end position="152"/>
    </location>
</feature>
<evidence type="ECO:0000256" key="3">
    <source>
        <dbReference type="ARBA" id="ARBA00022692"/>
    </source>
</evidence>
<dbReference type="PANTHER" id="PTHR13906">
    <property type="entry name" value="PORCUPINE"/>
    <property type="match status" value="1"/>
</dbReference>
<evidence type="ECO:0000256" key="1">
    <source>
        <dbReference type="ARBA" id="ARBA00004141"/>
    </source>
</evidence>
<dbReference type="Proteomes" id="UP000265618">
    <property type="component" value="Unassembled WGS sequence"/>
</dbReference>